<accession>A0A286EAU2</accession>
<keyword evidence="2" id="KW-1185">Reference proteome</keyword>
<dbReference type="EMBL" id="OCNF01000007">
    <property type="protein sequence ID" value="SOD67990.1"/>
    <property type="molecule type" value="Genomic_DNA"/>
</dbReference>
<organism evidence="1 2">
    <name type="scientific">Alysiella filiformis DSM 16848</name>
    <dbReference type="NCBI Taxonomy" id="1120981"/>
    <lineage>
        <taxon>Bacteria</taxon>
        <taxon>Pseudomonadati</taxon>
        <taxon>Pseudomonadota</taxon>
        <taxon>Betaproteobacteria</taxon>
        <taxon>Neisseriales</taxon>
        <taxon>Neisseriaceae</taxon>
        <taxon>Alysiella</taxon>
    </lineage>
</organism>
<sequence>MILDIPPHMEQSIVQISKNQGISANELIMQWLHQAVKQAQNQSEELDFVGMWADQEISVDEHMTQLRKGRTF</sequence>
<dbReference type="Proteomes" id="UP000219669">
    <property type="component" value="Unassembled WGS sequence"/>
</dbReference>
<gene>
    <name evidence="1" type="ORF">SAMN02746062_01081</name>
</gene>
<reference evidence="1 2" key="1">
    <citation type="submission" date="2017-09" db="EMBL/GenBank/DDBJ databases">
        <authorList>
            <person name="Ehlers B."/>
            <person name="Leendertz F.H."/>
        </authorList>
    </citation>
    <scope>NUCLEOTIDE SEQUENCE [LARGE SCALE GENOMIC DNA]</scope>
    <source>
        <strain evidence="1 2">DSM 16848</strain>
    </source>
</reference>
<evidence type="ECO:0000313" key="1">
    <source>
        <dbReference type="EMBL" id="SOD67990.1"/>
    </source>
</evidence>
<proteinExistence type="predicted"/>
<protein>
    <submittedName>
        <fullName evidence="1">Uncharacterized protein</fullName>
    </submittedName>
</protein>
<dbReference type="RefSeq" id="WP_097114141.1">
    <property type="nucleotide sequence ID" value="NZ_CP083931.1"/>
</dbReference>
<evidence type="ECO:0000313" key="2">
    <source>
        <dbReference type="Proteomes" id="UP000219669"/>
    </source>
</evidence>
<dbReference type="AlphaFoldDB" id="A0A286EAU2"/>
<name>A0A286EAU2_9NEIS</name>